<feature type="transmembrane region" description="Helical" evidence="1">
    <location>
        <begin position="72"/>
        <end position="94"/>
    </location>
</feature>
<feature type="transmembrane region" description="Helical" evidence="1">
    <location>
        <begin position="106"/>
        <end position="127"/>
    </location>
</feature>
<keyword evidence="3" id="KW-1185">Reference proteome</keyword>
<dbReference type="RefSeq" id="WP_407031916.1">
    <property type="nucleotide sequence ID" value="NZ_JAQGEF010000014.1"/>
</dbReference>
<keyword evidence="1" id="KW-0812">Transmembrane</keyword>
<organism evidence="2 3">
    <name type="scientific">Polluticaenibacter yanchengensis</name>
    <dbReference type="NCBI Taxonomy" id="3014562"/>
    <lineage>
        <taxon>Bacteria</taxon>
        <taxon>Pseudomonadati</taxon>
        <taxon>Bacteroidota</taxon>
        <taxon>Chitinophagia</taxon>
        <taxon>Chitinophagales</taxon>
        <taxon>Chitinophagaceae</taxon>
        <taxon>Polluticaenibacter</taxon>
    </lineage>
</organism>
<dbReference type="EMBL" id="JAQGEF010000014">
    <property type="protein sequence ID" value="MDA3615589.1"/>
    <property type="molecule type" value="Genomic_DNA"/>
</dbReference>
<evidence type="ECO:0000256" key="1">
    <source>
        <dbReference type="SAM" id="Phobius"/>
    </source>
</evidence>
<name>A0ABT4UL58_9BACT</name>
<accession>A0ABT4UL58</accession>
<dbReference type="Proteomes" id="UP001210231">
    <property type="component" value="Unassembled WGS sequence"/>
</dbReference>
<gene>
    <name evidence="2" type="ORF">O3P16_12280</name>
</gene>
<comment type="caution">
    <text evidence="2">The sequence shown here is derived from an EMBL/GenBank/DDBJ whole genome shotgun (WGS) entry which is preliminary data.</text>
</comment>
<dbReference type="PROSITE" id="PS51257">
    <property type="entry name" value="PROKAR_LIPOPROTEIN"/>
    <property type="match status" value="1"/>
</dbReference>
<feature type="transmembrane region" description="Helical" evidence="1">
    <location>
        <begin position="40"/>
        <end position="60"/>
    </location>
</feature>
<protein>
    <submittedName>
        <fullName evidence="2">Uncharacterized protein</fullName>
    </submittedName>
</protein>
<keyword evidence="1" id="KW-0472">Membrane</keyword>
<sequence length="138" mass="16013">MKRSVNIETKIWIITTLVFSLGCFKLLSEDWGTITFGYCFWLVPIFLLAMFITIPFFLLLRFATSYLYQFKVKVVTSMIILFLICGLAGWAYSYMIPDFFNNQDEYFFLIAISVAIALIISGIDAYFQVKKSNKELNT</sequence>
<feature type="transmembrane region" description="Helical" evidence="1">
    <location>
        <begin position="12"/>
        <end position="28"/>
    </location>
</feature>
<keyword evidence="1" id="KW-1133">Transmembrane helix</keyword>
<evidence type="ECO:0000313" key="3">
    <source>
        <dbReference type="Proteomes" id="UP001210231"/>
    </source>
</evidence>
<evidence type="ECO:0000313" key="2">
    <source>
        <dbReference type="EMBL" id="MDA3615589.1"/>
    </source>
</evidence>
<proteinExistence type="predicted"/>
<reference evidence="2 3" key="1">
    <citation type="submission" date="2022-12" db="EMBL/GenBank/DDBJ databases">
        <title>Chitinophagaceae gen. sp. nov., a new member of the family Chitinophagaceae, isolated from soil in a chemical factory.</title>
        <authorList>
            <person name="Ke Z."/>
        </authorList>
    </citation>
    <scope>NUCLEOTIDE SEQUENCE [LARGE SCALE GENOMIC DNA]</scope>
    <source>
        <strain evidence="2 3">LY-5</strain>
    </source>
</reference>